<comment type="caution">
    <text evidence="1">The sequence shown here is derived from an EMBL/GenBank/DDBJ whole genome shotgun (WGS) entry which is preliminary data.</text>
</comment>
<dbReference type="EMBL" id="JBFALK010000010">
    <property type="protein sequence ID" value="MEV0970959.1"/>
    <property type="molecule type" value="Genomic_DNA"/>
</dbReference>
<proteinExistence type="predicted"/>
<keyword evidence="2" id="KW-1185">Reference proteome</keyword>
<protein>
    <recommendedName>
        <fullName evidence="3">LysR substrate-binding domain-containing protein</fullName>
    </recommendedName>
</protein>
<organism evidence="1 2">
    <name type="scientific">Microtetraspora glauca</name>
    <dbReference type="NCBI Taxonomy" id="1996"/>
    <lineage>
        <taxon>Bacteria</taxon>
        <taxon>Bacillati</taxon>
        <taxon>Actinomycetota</taxon>
        <taxon>Actinomycetes</taxon>
        <taxon>Streptosporangiales</taxon>
        <taxon>Streptosporangiaceae</taxon>
        <taxon>Microtetraspora</taxon>
    </lineage>
</organism>
<gene>
    <name evidence="1" type="ORF">AB0I59_20210</name>
</gene>
<dbReference type="RefSeq" id="WP_358134771.1">
    <property type="nucleotide sequence ID" value="NZ_JBFALK010000010.1"/>
</dbReference>
<name>A0ABV3GH56_MICGL</name>
<sequence>MVLELDPAEVADALRAGELDVALIHEYDFAADPAHRGLATTALRTEAMSTTSPRCSPSSRPVRAWPSYLSWA</sequence>
<accession>A0ABV3GH56</accession>
<reference evidence="1 2" key="1">
    <citation type="submission" date="2024-06" db="EMBL/GenBank/DDBJ databases">
        <title>The Natural Products Discovery Center: Release of the First 8490 Sequenced Strains for Exploring Actinobacteria Biosynthetic Diversity.</title>
        <authorList>
            <person name="Kalkreuter E."/>
            <person name="Kautsar S.A."/>
            <person name="Yang D."/>
            <person name="Bader C.D."/>
            <person name="Teijaro C.N."/>
            <person name="Fluegel L."/>
            <person name="Davis C.M."/>
            <person name="Simpson J.R."/>
            <person name="Lauterbach L."/>
            <person name="Steele A.D."/>
            <person name="Gui C."/>
            <person name="Meng S."/>
            <person name="Li G."/>
            <person name="Viehrig K."/>
            <person name="Ye F."/>
            <person name="Su P."/>
            <person name="Kiefer A.F."/>
            <person name="Nichols A."/>
            <person name="Cepeda A.J."/>
            <person name="Yan W."/>
            <person name="Fan B."/>
            <person name="Jiang Y."/>
            <person name="Adhikari A."/>
            <person name="Zheng C.-J."/>
            <person name="Schuster L."/>
            <person name="Cowan T.M."/>
            <person name="Smanski M.J."/>
            <person name="Chevrette M.G."/>
            <person name="De Carvalho L.P.S."/>
            <person name="Shen B."/>
        </authorList>
    </citation>
    <scope>NUCLEOTIDE SEQUENCE [LARGE SCALE GENOMIC DNA]</scope>
    <source>
        <strain evidence="1 2">NPDC050100</strain>
    </source>
</reference>
<dbReference type="Proteomes" id="UP001551675">
    <property type="component" value="Unassembled WGS sequence"/>
</dbReference>
<evidence type="ECO:0000313" key="2">
    <source>
        <dbReference type="Proteomes" id="UP001551675"/>
    </source>
</evidence>
<evidence type="ECO:0000313" key="1">
    <source>
        <dbReference type="EMBL" id="MEV0970959.1"/>
    </source>
</evidence>
<evidence type="ECO:0008006" key="3">
    <source>
        <dbReference type="Google" id="ProtNLM"/>
    </source>
</evidence>